<feature type="compositionally biased region" description="Low complexity" evidence="6">
    <location>
        <begin position="50"/>
        <end position="65"/>
    </location>
</feature>
<evidence type="ECO:0008006" key="9">
    <source>
        <dbReference type="Google" id="ProtNLM"/>
    </source>
</evidence>
<organism evidence="7 8">
    <name type="scientific">Coemansia pectinata</name>
    <dbReference type="NCBI Taxonomy" id="1052879"/>
    <lineage>
        <taxon>Eukaryota</taxon>
        <taxon>Fungi</taxon>
        <taxon>Fungi incertae sedis</taxon>
        <taxon>Zoopagomycota</taxon>
        <taxon>Kickxellomycotina</taxon>
        <taxon>Kickxellomycetes</taxon>
        <taxon>Kickxellales</taxon>
        <taxon>Kickxellaceae</taxon>
        <taxon>Coemansia</taxon>
    </lineage>
</organism>
<evidence type="ECO:0000256" key="5">
    <source>
        <dbReference type="ARBA" id="ARBA00022737"/>
    </source>
</evidence>
<evidence type="ECO:0000256" key="3">
    <source>
        <dbReference type="ARBA" id="ARBA00022490"/>
    </source>
</evidence>
<keyword evidence="5" id="KW-0677">Repeat</keyword>
<evidence type="ECO:0000313" key="8">
    <source>
        <dbReference type="Proteomes" id="UP001140011"/>
    </source>
</evidence>
<feature type="compositionally biased region" description="Polar residues" evidence="6">
    <location>
        <begin position="1"/>
        <end position="12"/>
    </location>
</feature>
<comment type="subcellular location">
    <subcellularLocation>
        <location evidence="1">Cytoplasm</location>
        <location evidence="1">P-body</location>
    </subcellularLocation>
</comment>
<evidence type="ECO:0000256" key="4">
    <source>
        <dbReference type="ARBA" id="ARBA00022574"/>
    </source>
</evidence>
<evidence type="ECO:0000313" key="7">
    <source>
        <dbReference type="EMBL" id="KAJ2756737.1"/>
    </source>
</evidence>
<feature type="region of interest" description="Disordered" evidence="6">
    <location>
        <begin position="142"/>
        <end position="183"/>
    </location>
</feature>
<keyword evidence="4" id="KW-0853">WD repeat</keyword>
<evidence type="ECO:0000256" key="2">
    <source>
        <dbReference type="ARBA" id="ARBA00009639"/>
    </source>
</evidence>
<feature type="compositionally biased region" description="Polar residues" evidence="6">
    <location>
        <begin position="28"/>
        <end position="49"/>
    </location>
</feature>
<keyword evidence="8" id="KW-1185">Reference proteome</keyword>
<dbReference type="Proteomes" id="UP001140011">
    <property type="component" value="Unassembled WGS sequence"/>
</dbReference>
<dbReference type="Gene3D" id="2.130.10.10">
    <property type="entry name" value="YVTN repeat-like/Quinoprotein amine dehydrogenase"/>
    <property type="match status" value="1"/>
</dbReference>
<dbReference type="PANTHER" id="PTHR15598">
    <property type="entry name" value="ENHANCER OF MRNA-DECAPPING PROTEIN 4"/>
    <property type="match status" value="1"/>
</dbReference>
<dbReference type="EMBL" id="JANBUH010000017">
    <property type="protein sequence ID" value="KAJ2756737.1"/>
    <property type="molecule type" value="Genomic_DNA"/>
</dbReference>
<name>A0A9W8H540_9FUNG</name>
<dbReference type="InterPro" id="IPR036322">
    <property type="entry name" value="WD40_repeat_dom_sf"/>
</dbReference>
<dbReference type="SMART" id="SM00320">
    <property type="entry name" value="WD40"/>
    <property type="match status" value="2"/>
</dbReference>
<dbReference type="GO" id="GO:0031087">
    <property type="term" value="P:deadenylation-independent decapping of nuclear-transcribed mRNA"/>
    <property type="evidence" value="ECO:0007669"/>
    <property type="project" value="InterPro"/>
</dbReference>
<reference evidence="7" key="1">
    <citation type="submission" date="2022-07" db="EMBL/GenBank/DDBJ databases">
        <title>Phylogenomic reconstructions and comparative analyses of Kickxellomycotina fungi.</title>
        <authorList>
            <person name="Reynolds N.K."/>
            <person name="Stajich J.E."/>
            <person name="Barry K."/>
            <person name="Grigoriev I.V."/>
            <person name="Crous P."/>
            <person name="Smith M.E."/>
        </authorList>
    </citation>
    <scope>NUCLEOTIDE SEQUENCE</scope>
    <source>
        <strain evidence="7">BCRC 34297</strain>
    </source>
</reference>
<feature type="region of interest" description="Disordered" evidence="6">
    <location>
        <begin position="1"/>
        <end position="73"/>
    </location>
</feature>
<evidence type="ECO:0000256" key="1">
    <source>
        <dbReference type="ARBA" id="ARBA00004201"/>
    </source>
</evidence>
<gene>
    <name evidence="7" type="ORF">GGI19_000615</name>
</gene>
<dbReference type="AlphaFoldDB" id="A0A9W8H540"/>
<accession>A0A9W8H540</accession>
<comment type="caution">
    <text evidence="7">The sequence shown here is derived from an EMBL/GenBank/DDBJ whole genome shotgun (WGS) entry which is preliminary data.</text>
</comment>
<dbReference type="InterPro" id="IPR015943">
    <property type="entry name" value="WD40/YVTN_repeat-like_dom_sf"/>
</dbReference>
<dbReference type="PANTHER" id="PTHR15598:SF5">
    <property type="entry name" value="ENHANCER OF MRNA-DECAPPING PROTEIN 4"/>
    <property type="match status" value="1"/>
</dbReference>
<keyword evidence="3" id="KW-0963">Cytoplasm</keyword>
<dbReference type="SUPFAM" id="SSF50978">
    <property type="entry name" value="WD40 repeat-like"/>
    <property type="match status" value="1"/>
</dbReference>
<dbReference type="OrthoDB" id="21128at2759"/>
<proteinExistence type="inferred from homology"/>
<protein>
    <recommendedName>
        <fullName evidence="9">Enhancer of mRNA-decapping protein 4 WD40 repeat region domain-containing protein</fullName>
    </recommendedName>
</protein>
<sequence>MDNSASQANSLFNPFAPVEHIGRRRPEQNASNSQSPGPTYSTGQENMQRNSGFSGSSSANTSTQSIAGSTPQLPQKDISFSLLQALLKPQPPPSQTFSASHTPLLASEIEKSLSHTPNSAPTLPPQGASAPANAMEQLKRMVAAQPSNVDSEQSSHDARIHHFQQQQQPVHQDQQALPPMSDTSDVVISAAEGGRSGKNKQGKPSPMNIDVRKVKLRAKPESVLISLLQQPSRFKPGRLISVSRDFICYAVRSKEGGRIRVIHQFHGQSAKMLGHTDSIVDMAFHPCSKEQDMPQILASLGKDNRLVVWLVGSGGAEPVSVEDAIAYEPFINVDSGEDTRFISLAWRNQIVDGFMELCVGTDMGFMVVKAPVPVPHGKRSDLPNEGLNIMPVATDAAVTAIERAGLRWVVAATADQIVRIYELESHWETSSQPYKIVSELPPCEHPIDTLIYIAPAVAADGAGHLIVGSQMNRRVELWWLGSSADQIKLIQTYSLVGVPNKSLYLFAKLAWAEQGRCLTVTANYLPAAILVMRSNGHGESMTLSNPIGYSLGEEQPTLSLVSAVETHANDEITTTCLSVYSVHTRLVQQLQINGFKSVEYDETLMDPATLYSIAPVVEPSLEAVSGHVRTLTNAAPVEESPLLVEDTPHMPASDYPRQSSHEAPEAVATPVAAAAAPALPVPLGLGAGLNEVIATAVREQLQLQMPVIAASLQPERTQVSATLDPEAEAKLIDRISTEVERRVTQSVAAAMEQTLIPAYSRATAAMFEQMQSTFESGLHEWWLRFGQMMPPPPPPPIATPLSHMMMMTQPQNQVPVPNSMVSLGEVQHQHQRMAPNMPQQVPPQAHAMNMPRPAAAVAAAGPNHIDSLMSILNLQPQQVQQSQQMQSQPQPQPQHLMDTAIAAHGQKTNTQMRN</sequence>
<dbReference type="InterPro" id="IPR045152">
    <property type="entry name" value="EDC4-like"/>
</dbReference>
<dbReference type="InterPro" id="IPR001680">
    <property type="entry name" value="WD40_rpt"/>
</dbReference>
<evidence type="ECO:0000256" key="6">
    <source>
        <dbReference type="SAM" id="MobiDB-lite"/>
    </source>
</evidence>
<dbReference type="GO" id="GO:0000932">
    <property type="term" value="C:P-body"/>
    <property type="evidence" value="ECO:0007669"/>
    <property type="project" value="UniProtKB-SubCell"/>
</dbReference>
<comment type="similarity">
    <text evidence="2">Belongs to the WD repeat EDC4 family.</text>
</comment>
<feature type="compositionally biased region" description="Low complexity" evidence="6">
    <location>
        <begin position="163"/>
        <end position="175"/>
    </location>
</feature>